<keyword evidence="2" id="KW-1185">Reference proteome</keyword>
<gene>
    <name evidence="1" type="ORF">C7B77_14560</name>
</gene>
<comment type="caution">
    <text evidence="1">The sequence shown here is derived from an EMBL/GenBank/DDBJ whole genome shotgun (WGS) entry which is preliminary data.</text>
</comment>
<name>A0A2T1GDU3_9CYAN</name>
<dbReference type="Proteomes" id="UP000238937">
    <property type="component" value="Unassembled WGS sequence"/>
</dbReference>
<proteinExistence type="predicted"/>
<sequence length="143" mass="15843">MNATGSLESNPDRFRELFYAIITQLSKQQARLAIWAIEDFDLSQFKYQIIGSNSSFKDSNSKLAGDGILINLEPTQVQALTDTLEPGLGSSILHMEIEANGSVQFSAYDGMLYAVFGDEISLKLLEELKGSEIIYSYETSNSK</sequence>
<dbReference type="EMBL" id="PVWO01000178">
    <property type="protein sequence ID" value="PSB55572.1"/>
    <property type="molecule type" value="Genomic_DNA"/>
</dbReference>
<dbReference type="OrthoDB" id="455700at2"/>
<organism evidence="1 2">
    <name type="scientific">Chamaesiphon polymorphus CCALA 037</name>
    <dbReference type="NCBI Taxonomy" id="2107692"/>
    <lineage>
        <taxon>Bacteria</taxon>
        <taxon>Bacillati</taxon>
        <taxon>Cyanobacteriota</taxon>
        <taxon>Cyanophyceae</taxon>
        <taxon>Gomontiellales</taxon>
        <taxon>Chamaesiphonaceae</taxon>
        <taxon>Chamaesiphon</taxon>
    </lineage>
</organism>
<accession>A0A2T1GDU3</accession>
<dbReference type="AlphaFoldDB" id="A0A2T1GDU3"/>
<reference evidence="1 2" key="1">
    <citation type="submission" date="2018-03" db="EMBL/GenBank/DDBJ databases">
        <title>The ancient ancestry and fast evolution of plastids.</title>
        <authorList>
            <person name="Moore K.R."/>
            <person name="Magnabosco C."/>
            <person name="Momper L."/>
            <person name="Gold D.A."/>
            <person name="Bosak T."/>
            <person name="Fournier G.P."/>
        </authorList>
    </citation>
    <scope>NUCLEOTIDE SEQUENCE [LARGE SCALE GENOMIC DNA]</scope>
    <source>
        <strain evidence="1 2">CCALA 037</strain>
    </source>
</reference>
<dbReference type="RefSeq" id="WP_106306025.1">
    <property type="nucleotide sequence ID" value="NZ_PVWO01000178.1"/>
</dbReference>
<evidence type="ECO:0000313" key="2">
    <source>
        <dbReference type="Proteomes" id="UP000238937"/>
    </source>
</evidence>
<evidence type="ECO:0000313" key="1">
    <source>
        <dbReference type="EMBL" id="PSB55572.1"/>
    </source>
</evidence>
<protein>
    <submittedName>
        <fullName evidence="1">Uncharacterized protein</fullName>
    </submittedName>
</protein>